<proteinExistence type="predicted"/>
<reference evidence="2 3" key="1">
    <citation type="submission" date="2021-01" db="EMBL/GenBank/DDBJ databases">
        <title>Whole genome shotgun sequence of Planobispora siamensis NBRC 107568.</title>
        <authorList>
            <person name="Komaki H."/>
            <person name="Tamura T."/>
        </authorList>
    </citation>
    <scope>NUCLEOTIDE SEQUENCE [LARGE SCALE GENOMIC DNA]</scope>
    <source>
        <strain evidence="2 3">NBRC 107568</strain>
    </source>
</reference>
<gene>
    <name evidence="2" type="ORF">Psi01_22200</name>
</gene>
<sequence length="115" mass="12443">MMSARRPMRASALRSPTPGRRPVNTSGVIPHQAPQEGMSLALTSQPGAEESSPSRPLDGTWCVVSRATPDAWVHAPSPSIRTTQEPAIPDIFSADIKSAFVRYNDASHMIHLRVS</sequence>
<evidence type="ECO:0000313" key="3">
    <source>
        <dbReference type="Proteomes" id="UP000619788"/>
    </source>
</evidence>
<dbReference type="EMBL" id="BOOJ01000022">
    <property type="protein sequence ID" value="GIH91590.1"/>
    <property type="molecule type" value="Genomic_DNA"/>
</dbReference>
<comment type="caution">
    <text evidence="2">The sequence shown here is derived from an EMBL/GenBank/DDBJ whole genome shotgun (WGS) entry which is preliminary data.</text>
</comment>
<name>A0A8J3SEG0_9ACTN</name>
<organism evidence="2 3">
    <name type="scientific">Planobispora siamensis</name>
    <dbReference type="NCBI Taxonomy" id="936338"/>
    <lineage>
        <taxon>Bacteria</taxon>
        <taxon>Bacillati</taxon>
        <taxon>Actinomycetota</taxon>
        <taxon>Actinomycetes</taxon>
        <taxon>Streptosporangiales</taxon>
        <taxon>Streptosporangiaceae</taxon>
        <taxon>Planobispora</taxon>
    </lineage>
</organism>
<evidence type="ECO:0000256" key="1">
    <source>
        <dbReference type="SAM" id="MobiDB-lite"/>
    </source>
</evidence>
<protein>
    <submittedName>
        <fullName evidence="2">Uncharacterized protein</fullName>
    </submittedName>
</protein>
<keyword evidence="3" id="KW-1185">Reference proteome</keyword>
<dbReference type="Proteomes" id="UP000619788">
    <property type="component" value="Unassembled WGS sequence"/>
</dbReference>
<feature type="region of interest" description="Disordered" evidence="1">
    <location>
        <begin position="1"/>
        <end position="59"/>
    </location>
</feature>
<feature type="compositionally biased region" description="Polar residues" evidence="1">
    <location>
        <begin position="41"/>
        <end position="54"/>
    </location>
</feature>
<evidence type="ECO:0000313" key="2">
    <source>
        <dbReference type="EMBL" id="GIH91590.1"/>
    </source>
</evidence>
<dbReference type="AlphaFoldDB" id="A0A8J3SEG0"/>
<accession>A0A8J3SEG0</accession>